<dbReference type="Gene3D" id="3.40.50.2000">
    <property type="entry name" value="Glycogen Phosphorylase B"/>
    <property type="match status" value="2"/>
</dbReference>
<evidence type="ECO:0000259" key="2">
    <source>
        <dbReference type="Pfam" id="PF13439"/>
    </source>
</evidence>
<protein>
    <submittedName>
        <fullName evidence="3">Glycosyl transferase group 1</fullName>
    </submittedName>
</protein>
<feature type="domain" description="Glycosyltransferase subfamily 4-like N-terminal" evidence="2">
    <location>
        <begin position="19"/>
        <end position="173"/>
    </location>
</feature>
<dbReference type="Pfam" id="PF13439">
    <property type="entry name" value="Glyco_transf_4"/>
    <property type="match status" value="1"/>
</dbReference>
<dbReference type="PANTHER" id="PTHR12526:SF635">
    <property type="entry name" value="GLYCOSYL TRANSFERASE GROUP 1"/>
    <property type="match status" value="1"/>
</dbReference>
<sequence>MSGNCYFIGVSWGDTAVADHFRALGRGLAARGHQVVFLIDGRRTQDEDHHSNPAVYTWPSRRPTRPRDFIFLRSLIHRYRPDCLIANFGAVNTMILVGRALGVPVRVPWHHTASDSDQLDIDAGLSPRMLRFLRWRKRVVLTQASHVVGISAATAGDLRDVFGVPAEQTSIWPLLLADPSAGIQTAGATRDEWHILCPGRVMWLKGQDVLINALPSLVERFPRLRVSFIGSGPQLEAFATLARERGLGDGASGDGASGGRCTFIGHVRHGEVLQRMAEVALVVVPSRAEALGLVNIESLAVGTPVVASRVGGIGDAVRDGIDGLLVPPNDPAALAEAIGRLLEDSAMRQRMGHAARQGFLERFELQANIGRQVEWYEQLVAAPTARTRGHSYEGITI</sequence>
<dbReference type="SUPFAM" id="SSF53756">
    <property type="entry name" value="UDP-Glycosyltransferase/glycogen phosphorylase"/>
    <property type="match status" value="1"/>
</dbReference>
<dbReference type="AlphaFoldDB" id="A0A170PHA2"/>
<gene>
    <name evidence="3" type="ORF">CFX0092_A2309</name>
</gene>
<dbReference type="RefSeq" id="WP_162292480.1">
    <property type="nucleotide sequence ID" value="NZ_LN890655.1"/>
</dbReference>
<accession>A0A170PHA2</accession>
<dbReference type="PANTHER" id="PTHR12526">
    <property type="entry name" value="GLYCOSYLTRANSFERASE"/>
    <property type="match status" value="1"/>
</dbReference>
<organism evidence="3 4">
    <name type="scientific">Candidatus Promineifilum breve</name>
    <dbReference type="NCBI Taxonomy" id="1806508"/>
    <lineage>
        <taxon>Bacteria</taxon>
        <taxon>Bacillati</taxon>
        <taxon>Chloroflexota</taxon>
        <taxon>Ardenticatenia</taxon>
        <taxon>Candidatus Promineifilales</taxon>
        <taxon>Candidatus Promineifilaceae</taxon>
        <taxon>Candidatus Promineifilum</taxon>
    </lineage>
</organism>
<proteinExistence type="predicted"/>
<dbReference type="CDD" id="cd03801">
    <property type="entry name" value="GT4_PimA-like"/>
    <property type="match status" value="1"/>
</dbReference>
<evidence type="ECO:0000313" key="4">
    <source>
        <dbReference type="Proteomes" id="UP000215027"/>
    </source>
</evidence>
<reference evidence="3" key="1">
    <citation type="submission" date="2016-01" db="EMBL/GenBank/DDBJ databases">
        <authorList>
            <person name="Mcilroy J.S."/>
            <person name="Karst M S."/>
            <person name="Albertsen M."/>
        </authorList>
    </citation>
    <scope>NUCLEOTIDE SEQUENCE</scope>
    <source>
        <strain evidence="3">Cfx-K</strain>
    </source>
</reference>
<keyword evidence="4" id="KW-1185">Reference proteome</keyword>
<dbReference type="Pfam" id="PF00534">
    <property type="entry name" value="Glycos_transf_1"/>
    <property type="match status" value="1"/>
</dbReference>
<name>A0A170PHA2_9CHLR</name>
<dbReference type="Proteomes" id="UP000215027">
    <property type="component" value="Chromosome I"/>
</dbReference>
<dbReference type="KEGG" id="pbf:CFX0092_A2309"/>
<dbReference type="GO" id="GO:0016757">
    <property type="term" value="F:glycosyltransferase activity"/>
    <property type="evidence" value="ECO:0007669"/>
    <property type="project" value="InterPro"/>
</dbReference>
<keyword evidence="3" id="KW-0808">Transferase</keyword>
<feature type="domain" description="Glycosyl transferase family 1" evidence="1">
    <location>
        <begin position="190"/>
        <end position="357"/>
    </location>
</feature>
<evidence type="ECO:0000259" key="1">
    <source>
        <dbReference type="Pfam" id="PF00534"/>
    </source>
</evidence>
<dbReference type="EMBL" id="LN890655">
    <property type="protein sequence ID" value="CUS04187.2"/>
    <property type="molecule type" value="Genomic_DNA"/>
</dbReference>
<dbReference type="InterPro" id="IPR028098">
    <property type="entry name" value="Glyco_trans_4-like_N"/>
</dbReference>
<dbReference type="InterPro" id="IPR001296">
    <property type="entry name" value="Glyco_trans_1"/>
</dbReference>
<evidence type="ECO:0000313" key="3">
    <source>
        <dbReference type="EMBL" id="CUS04187.2"/>
    </source>
</evidence>